<comment type="similarity">
    <text evidence="3">Belongs to the gas vesicle GvpF/GvpL family.</text>
</comment>
<evidence type="ECO:0000256" key="1">
    <source>
        <dbReference type="ARBA" id="ARBA00022987"/>
    </source>
</evidence>
<evidence type="ECO:0000256" key="3">
    <source>
        <dbReference type="ARBA" id="ARBA00035643"/>
    </source>
</evidence>
<dbReference type="Pfam" id="PF06386">
    <property type="entry name" value="GvpL_GvpF"/>
    <property type="match status" value="1"/>
</dbReference>
<evidence type="ECO:0000313" key="4">
    <source>
        <dbReference type="EMBL" id="GAA3819489.1"/>
    </source>
</evidence>
<dbReference type="InterPro" id="IPR009430">
    <property type="entry name" value="GvpL/GvpF"/>
</dbReference>
<organism evidence="4 5">
    <name type="scientific">Nocardioides panacisoli</name>
    <dbReference type="NCBI Taxonomy" id="627624"/>
    <lineage>
        <taxon>Bacteria</taxon>
        <taxon>Bacillati</taxon>
        <taxon>Actinomycetota</taxon>
        <taxon>Actinomycetes</taxon>
        <taxon>Propionibacteriales</taxon>
        <taxon>Nocardioidaceae</taxon>
        <taxon>Nocardioides</taxon>
    </lineage>
</organism>
<dbReference type="Proteomes" id="UP001501821">
    <property type="component" value="Unassembled WGS sequence"/>
</dbReference>
<proteinExistence type="inferred from homology"/>
<name>A0ABP7IIW5_9ACTN</name>
<comment type="caution">
    <text evidence="4">The sequence shown here is derived from an EMBL/GenBank/DDBJ whole genome shotgun (WGS) entry which is preliminary data.</text>
</comment>
<dbReference type="PANTHER" id="PTHR36852:SF1">
    <property type="entry name" value="PROTEIN GVPL 2"/>
    <property type="match status" value="1"/>
</dbReference>
<dbReference type="PANTHER" id="PTHR36852">
    <property type="entry name" value="PROTEIN GVPL 2"/>
    <property type="match status" value="1"/>
</dbReference>
<gene>
    <name evidence="4" type="ORF">GCM10022242_21550</name>
</gene>
<comment type="subcellular location">
    <subcellularLocation>
        <location evidence="2">Gas vesicle</location>
    </subcellularLocation>
</comment>
<keyword evidence="5" id="KW-1185">Reference proteome</keyword>
<dbReference type="EMBL" id="BAABAH010000006">
    <property type="protein sequence ID" value="GAA3819489.1"/>
    <property type="molecule type" value="Genomic_DNA"/>
</dbReference>
<sequence>MGEPARYLYAVTRGLAPAVLDGVCGQAGERLEMLGVLDLEAVVSTVDLDEFGEDALHENLEHLDWIERTARAHDAVVQACAAAAPTAPMRLATVCLDDQSVRLRLEEWYDELAAALDRVAGREEWSVKVFAHPAPTTAVMEPAEPALAGGAAYLRRKKAATEERRAAEARSLRAVEAVDRELRGISVAARHLRAQDPRLSGHAGTMLLNAAYLVEAGDARRFTELVAELVRTHPGVSIGCDGPWPPYSFATLDRS</sequence>
<accession>A0ABP7IIW5</accession>
<protein>
    <submittedName>
        <fullName evidence="4">GvpL/GvpF family gas vesicle protein</fullName>
    </submittedName>
</protein>
<evidence type="ECO:0000313" key="5">
    <source>
        <dbReference type="Proteomes" id="UP001501821"/>
    </source>
</evidence>
<dbReference type="RefSeq" id="WP_344775195.1">
    <property type="nucleotide sequence ID" value="NZ_BAABAH010000006.1"/>
</dbReference>
<evidence type="ECO:0000256" key="2">
    <source>
        <dbReference type="ARBA" id="ARBA00035108"/>
    </source>
</evidence>
<keyword evidence="1" id="KW-0304">Gas vesicle</keyword>
<reference evidence="5" key="1">
    <citation type="journal article" date="2019" name="Int. J. Syst. Evol. Microbiol.">
        <title>The Global Catalogue of Microorganisms (GCM) 10K type strain sequencing project: providing services to taxonomists for standard genome sequencing and annotation.</title>
        <authorList>
            <consortium name="The Broad Institute Genomics Platform"/>
            <consortium name="The Broad Institute Genome Sequencing Center for Infectious Disease"/>
            <person name="Wu L."/>
            <person name="Ma J."/>
        </authorList>
    </citation>
    <scope>NUCLEOTIDE SEQUENCE [LARGE SCALE GENOMIC DNA]</scope>
    <source>
        <strain evidence="5">JCM 16953</strain>
    </source>
</reference>